<dbReference type="EMBL" id="PJCH01000015">
    <property type="protein sequence ID" value="PQA86476.1"/>
    <property type="molecule type" value="Genomic_DNA"/>
</dbReference>
<reference evidence="2 3" key="1">
    <citation type="submission" date="2017-12" db="EMBL/GenBank/DDBJ databases">
        <authorList>
            <person name="Hurst M.R.H."/>
        </authorList>
    </citation>
    <scope>NUCLEOTIDE SEQUENCE [LARGE SCALE GENOMIC DNA]</scope>
    <source>
        <strain evidence="2 3">SY-3-19</strain>
    </source>
</reference>
<protein>
    <submittedName>
        <fullName evidence="2">Uncharacterized protein</fullName>
    </submittedName>
</protein>
<evidence type="ECO:0000313" key="3">
    <source>
        <dbReference type="Proteomes" id="UP000239504"/>
    </source>
</evidence>
<dbReference type="Proteomes" id="UP000239504">
    <property type="component" value="Unassembled WGS sequence"/>
</dbReference>
<organism evidence="2 3">
    <name type="scientific">Hyphococcus luteus</name>
    <dbReference type="NCBI Taxonomy" id="2058213"/>
    <lineage>
        <taxon>Bacteria</taxon>
        <taxon>Pseudomonadati</taxon>
        <taxon>Pseudomonadota</taxon>
        <taxon>Alphaproteobacteria</taxon>
        <taxon>Parvularculales</taxon>
        <taxon>Parvularculaceae</taxon>
        <taxon>Hyphococcus</taxon>
    </lineage>
</organism>
<accession>A0A2S7K1V8</accession>
<gene>
    <name evidence="2" type="ORF">CW354_19300</name>
</gene>
<evidence type="ECO:0000313" key="2">
    <source>
        <dbReference type="EMBL" id="PQA86476.1"/>
    </source>
</evidence>
<proteinExistence type="predicted"/>
<evidence type="ECO:0000256" key="1">
    <source>
        <dbReference type="SAM" id="MobiDB-lite"/>
    </source>
</evidence>
<sequence length="94" mass="10408">MAEPDEERLNRVAQAADRPPGGQPAPAEDVAKRLSASDTMSWKQEYRTDGLPSRSRDQSAFVSSELRRDSFLANLASLDKRRRLVGPEGLEPPT</sequence>
<feature type="region of interest" description="Disordered" evidence="1">
    <location>
        <begin position="1"/>
        <end position="64"/>
    </location>
</feature>
<name>A0A2S7K1V8_9PROT</name>
<dbReference type="AlphaFoldDB" id="A0A2S7K1V8"/>
<keyword evidence="3" id="KW-1185">Reference proteome</keyword>
<comment type="caution">
    <text evidence="2">The sequence shown here is derived from an EMBL/GenBank/DDBJ whole genome shotgun (WGS) entry which is preliminary data.</text>
</comment>